<feature type="region of interest" description="Disordered" evidence="1">
    <location>
        <begin position="1"/>
        <end position="225"/>
    </location>
</feature>
<feature type="compositionally biased region" description="Low complexity" evidence="1">
    <location>
        <begin position="116"/>
        <end position="145"/>
    </location>
</feature>
<reference evidence="2 3" key="1">
    <citation type="submission" date="2020-08" db="EMBL/GenBank/DDBJ databases">
        <title>Genomic Encyclopedia of Type Strains, Phase III (KMG-III): the genomes of soil and plant-associated and newly described type strains.</title>
        <authorList>
            <person name="Whitman W."/>
        </authorList>
    </citation>
    <scope>NUCLEOTIDE SEQUENCE [LARGE SCALE GENOMIC DNA]</scope>
    <source>
        <strain evidence="2 3">CECT 3266</strain>
    </source>
</reference>
<name>A0A7W7LSY7_9ACTN</name>
<comment type="caution">
    <text evidence="2">The sequence shown here is derived from an EMBL/GenBank/DDBJ whole genome shotgun (WGS) entry which is preliminary data.</text>
</comment>
<feature type="compositionally biased region" description="Low complexity" evidence="1">
    <location>
        <begin position="91"/>
        <end position="109"/>
    </location>
</feature>
<dbReference type="EMBL" id="JACHJH010000010">
    <property type="protein sequence ID" value="MBB4895899.1"/>
    <property type="molecule type" value="Genomic_DNA"/>
</dbReference>
<sequence length="247" mass="24974">MRRLALGRERTHPCGSTPHATREVGRGGPAGDGPRIGPRACTDALPGRHAGLRVAGPASPVLRGQGHGDTDPAARDRGAAPSGRQAQARLGGPSAAGRDGPRAAASPARAGDRLPAHPAGLAPAPGQEEVDAAAVTGTPTAGGRAARPDHPARRGEPPLGIPPRVRRAAPPRAPRQRPYAGCSAVPGSGRHRGTVPLAASGAHSSKPGAAGCWPRTSSTWTRSHSSASTRCSSWRYAYAPAGCTSWA</sequence>
<feature type="compositionally biased region" description="Low complexity" evidence="1">
    <location>
        <begin position="215"/>
        <end position="225"/>
    </location>
</feature>
<feature type="compositionally biased region" description="Basic and acidic residues" evidence="1">
    <location>
        <begin position="1"/>
        <end position="12"/>
    </location>
</feature>
<dbReference type="AlphaFoldDB" id="A0A7W7LSY7"/>
<protein>
    <submittedName>
        <fullName evidence="2">Uncharacterized protein</fullName>
    </submittedName>
</protein>
<proteinExistence type="predicted"/>
<dbReference type="Proteomes" id="UP000556084">
    <property type="component" value="Unassembled WGS sequence"/>
</dbReference>
<gene>
    <name evidence="2" type="ORF">FHS39_004980</name>
</gene>
<evidence type="ECO:0000313" key="3">
    <source>
        <dbReference type="Proteomes" id="UP000556084"/>
    </source>
</evidence>
<feature type="compositionally biased region" description="Basic and acidic residues" evidence="1">
    <location>
        <begin position="66"/>
        <end position="78"/>
    </location>
</feature>
<evidence type="ECO:0000256" key="1">
    <source>
        <dbReference type="SAM" id="MobiDB-lite"/>
    </source>
</evidence>
<feature type="compositionally biased region" description="Basic and acidic residues" evidence="1">
    <location>
        <begin position="146"/>
        <end position="156"/>
    </location>
</feature>
<keyword evidence="3" id="KW-1185">Reference proteome</keyword>
<evidence type="ECO:0000313" key="2">
    <source>
        <dbReference type="EMBL" id="MBB4895899.1"/>
    </source>
</evidence>
<accession>A0A7W7LSY7</accession>
<organism evidence="2 3">
    <name type="scientific">Streptomyces olivoverticillatus</name>
    <dbReference type="NCBI Taxonomy" id="66427"/>
    <lineage>
        <taxon>Bacteria</taxon>
        <taxon>Bacillati</taxon>
        <taxon>Actinomycetota</taxon>
        <taxon>Actinomycetes</taxon>
        <taxon>Kitasatosporales</taxon>
        <taxon>Streptomycetaceae</taxon>
        <taxon>Streptomyces</taxon>
    </lineage>
</organism>